<accession>A0A7W5ZN28</accession>
<dbReference type="InterPro" id="IPR032466">
    <property type="entry name" value="Metal_Hydrolase"/>
</dbReference>
<dbReference type="RefSeq" id="WP_183976462.1">
    <property type="nucleotide sequence ID" value="NZ_JACIBY010000008.1"/>
</dbReference>
<dbReference type="GO" id="GO:0006508">
    <property type="term" value="P:proteolysis"/>
    <property type="evidence" value="ECO:0007669"/>
    <property type="project" value="InterPro"/>
</dbReference>
<dbReference type="InterPro" id="IPR008257">
    <property type="entry name" value="Pept_M19"/>
</dbReference>
<gene>
    <name evidence="1" type="ORF">FHS57_003869</name>
</gene>
<keyword evidence="1" id="KW-0645">Protease</keyword>
<sequence length="400" mass="44662">MQTNYLETKPSELDYKTLHEVVITFDAHADVRDDFNSPATNPNLETNDQVDLPKLERGKLDIVNLTVAARTSAPTKANFEEAQKIVYQKLRAIQKWVKANPEKLEFVYNSPDYERLGFSKKHGIILGFQNAFWFNDLNVIDQLYAEGVRIFSFNHVGNNAFSGSSRPVAAYGDTENSGLTPLGYEAVKKLNELGVIIDVSQASRKATLQIVEASKHPVIASNSGVQGKIDNTRNLSDEELKAIANKGGIVHIVAYSSYVASNPKHQEEYIKQVYAPFGLKPSDGNPADKLSKADYAKFQVAYLKFSRNGWQFATLNDYLDSVDYAVQRIGIDHVGISSDFNHGGGVTGYANVGEAENITRELLKRGYSEADIRKLWGRSFFFLFDKIERDSKNSPWGVSK</sequence>
<proteinExistence type="predicted"/>
<dbReference type="PANTHER" id="PTHR10443:SF12">
    <property type="entry name" value="DIPEPTIDASE"/>
    <property type="match status" value="1"/>
</dbReference>
<organism evidence="1 2">
    <name type="scientific">Runella defluvii</name>
    <dbReference type="NCBI Taxonomy" id="370973"/>
    <lineage>
        <taxon>Bacteria</taxon>
        <taxon>Pseudomonadati</taxon>
        <taxon>Bacteroidota</taxon>
        <taxon>Cytophagia</taxon>
        <taxon>Cytophagales</taxon>
        <taxon>Spirosomataceae</taxon>
        <taxon>Runella</taxon>
    </lineage>
</organism>
<dbReference type="PANTHER" id="PTHR10443">
    <property type="entry name" value="MICROSOMAL DIPEPTIDASE"/>
    <property type="match status" value="1"/>
</dbReference>
<dbReference type="AlphaFoldDB" id="A0A7W5ZN28"/>
<keyword evidence="2" id="KW-1185">Reference proteome</keyword>
<protein>
    <submittedName>
        <fullName evidence="1">Membrane dipeptidase</fullName>
        <ecNumber evidence="1">3.4.13.19</ecNumber>
    </submittedName>
</protein>
<dbReference type="SUPFAM" id="SSF51556">
    <property type="entry name" value="Metallo-dependent hydrolases"/>
    <property type="match status" value="1"/>
</dbReference>
<dbReference type="Gene3D" id="1.10.287.650">
    <property type="entry name" value="L27 domain"/>
    <property type="match status" value="1"/>
</dbReference>
<keyword evidence="1" id="KW-0224">Dipeptidase</keyword>
<dbReference type="Gene3D" id="3.20.20.140">
    <property type="entry name" value="Metal-dependent hydrolases"/>
    <property type="match status" value="1"/>
</dbReference>
<evidence type="ECO:0000313" key="2">
    <source>
        <dbReference type="Proteomes" id="UP000541352"/>
    </source>
</evidence>
<dbReference type="GO" id="GO:0070573">
    <property type="term" value="F:metallodipeptidase activity"/>
    <property type="evidence" value="ECO:0007669"/>
    <property type="project" value="InterPro"/>
</dbReference>
<dbReference type="PROSITE" id="PS51365">
    <property type="entry name" value="RENAL_DIPEPTIDASE_2"/>
    <property type="match status" value="1"/>
</dbReference>
<reference evidence="1 2" key="1">
    <citation type="submission" date="2020-08" db="EMBL/GenBank/DDBJ databases">
        <title>Genomic Encyclopedia of Type Strains, Phase IV (KMG-IV): sequencing the most valuable type-strain genomes for metagenomic binning, comparative biology and taxonomic classification.</title>
        <authorList>
            <person name="Goeker M."/>
        </authorList>
    </citation>
    <scope>NUCLEOTIDE SEQUENCE [LARGE SCALE GENOMIC DNA]</scope>
    <source>
        <strain evidence="1 2">DSM 17976</strain>
    </source>
</reference>
<keyword evidence="1" id="KW-0378">Hydrolase</keyword>
<name>A0A7W5ZN28_9BACT</name>
<dbReference type="EMBL" id="JACIBY010000008">
    <property type="protein sequence ID" value="MBB3839858.1"/>
    <property type="molecule type" value="Genomic_DNA"/>
</dbReference>
<dbReference type="EC" id="3.4.13.19" evidence="1"/>
<comment type="caution">
    <text evidence="1">The sequence shown here is derived from an EMBL/GenBank/DDBJ whole genome shotgun (WGS) entry which is preliminary data.</text>
</comment>
<dbReference type="Pfam" id="PF01244">
    <property type="entry name" value="Peptidase_M19"/>
    <property type="match status" value="1"/>
</dbReference>
<dbReference type="Proteomes" id="UP000541352">
    <property type="component" value="Unassembled WGS sequence"/>
</dbReference>
<evidence type="ECO:0000313" key="1">
    <source>
        <dbReference type="EMBL" id="MBB3839858.1"/>
    </source>
</evidence>